<gene>
    <name evidence="2" type="ORF">COV49_02390</name>
</gene>
<keyword evidence="1" id="KW-1133">Transmembrane helix</keyword>
<accession>A0A2M6K8W1</accession>
<reference evidence="2 3" key="1">
    <citation type="submission" date="2017-09" db="EMBL/GenBank/DDBJ databases">
        <title>Depth-based differentiation of microbial function through sediment-hosted aquifers and enrichment of novel symbionts in the deep terrestrial subsurface.</title>
        <authorList>
            <person name="Probst A.J."/>
            <person name="Ladd B."/>
            <person name="Jarett J.K."/>
            <person name="Geller-Mcgrath D.E."/>
            <person name="Sieber C.M."/>
            <person name="Emerson J.B."/>
            <person name="Anantharaman K."/>
            <person name="Thomas B.C."/>
            <person name="Malmstrom R."/>
            <person name="Stieglmeier M."/>
            <person name="Klingl A."/>
            <person name="Woyke T."/>
            <person name="Ryan C.M."/>
            <person name="Banfield J.F."/>
        </authorList>
    </citation>
    <scope>NUCLEOTIDE SEQUENCE [LARGE SCALE GENOMIC DNA]</scope>
    <source>
        <strain evidence="2">CG11_big_fil_rev_8_21_14_0_20_39_10</strain>
    </source>
</reference>
<evidence type="ECO:0000313" key="2">
    <source>
        <dbReference type="EMBL" id="PIR13392.1"/>
    </source>
</evidence>
<dbReference type="Proteomes" id="UP000230869">
    <property type="component" value="Unassembled WGS sequence"/>
</dbReference>
<keyword evidence="1" id="KW-0472">Membrane</keyword>
<name>A0A2M6K8W1_9BACT</name>
<dbReference type="EMBL" id="PCWW01000039">
    <property type="protein sequence ID" value="PIR13392.1"/>
    <property type="molecule type" value="Genomic_DNA"/>
</dbReference>
<evidence type="ECO:0000256" key="1">
    <source>
        <dbReference type="SAM" id="Phobius"/>
    </source>
</evidence>
<proteinExistence type="predicted"/>
<organism evidence="2 3">
    <name type="scientific">Candidatus Falkowbacteria bacterium CG11_big_fil_rev_8_21_14_0_20_39_10</name>
    <dbReference type="NCBI Taxonomy" id="1974570"/>
    <lineage>
        <taxon>Bacteria</taxon>
        <taxon>Candidatus Falkowiibacteriota</taxon>
    </lineage>
</organism>
<evidence type="ECO:0000313" key="3">
    <source>
        <dbReference type="Proteomes" id="UP000230869"/>
    </source>
</evidence>
<sequence>MSMNIFLNNSLKVIAIIIGVLIIVVLLTQITGYKLNFRFLTFNREECLVQMDKIPDDQLGRLGREDKLNGWQKICSKPSLFIKK</sequence>
<keyword evidence="1" id="KW-0812">Transmembrane</keyword>
<comment type="caution">
    <text evidence="2">The sequence shown here is derived from an EMBL/GenBank/DDBJ whole genome shotgun (WGS) entry which is preliminary data.</text>
</comment>
<feature type="transmembrane region" description="Helical" evidence="1">
    <location>
        <begin position="13"/>
        <end position="35"/>
    </location>
</feature>
<dbReference type="AlphaFoldDB" id="A0A2M6K8W1"/>
<protein>
    <submittedName>
        <fullName evidence="2">Uncharacterized protein</fullName>
    </submittedName>
</protein>